<feature type="domain" description="Sulfatase N-terminal" evidence="15">
    <location>
        <begin position="161"/>
        <end position="491"/>
    </location>
</feature>
<protein>
    <submittedName>
        <fullName evidence="18">Sulf1</fullName>
    </submittedName>
</protein>
<evidence type="ECO:0000313" key="19">
    <source>
        <dbReference type="Proteomes" id="UP000494163"/>
    </source>
</evidence>
<dbReference type="Pfam" id="PF12548">
    <property type="entry name" value="DUF3740"/>
    <property type="match status" value="1"/>
</dbReference>
<keyword evidence="8" id="KW-0378">Hydrolase</keyword>
<dbReference type="CDD" id="cd16147">
    <property type="entry name" value="G6S"/>
    <property type="match status" value="1"/>
</dbReference>
<evidence type="ECO:0000256" key="4">
    <source>
        <dbReference type="ARBA" id="ARBA00004348"/>
    </source>
</evidence>
<dbReference type="GO" id="GO:0005539">
    <property type="term" value="F:glycosaminoglycan binding"/>
    <property type="evidence" value="ECO:0007669"/>
    <property type="project" value="TreeGrafter"/>
</dbReference>
<evidence type="ECO:0000256" key="8">
    <source>
        <dbReference type="ARBA" id="ARBA00022801"/>
    </source>
</evidence>
<dbReference type="PANTHER" id="PTHR43108:SF16">
    <property type="entry name" value="EXTRACELLULAR SULFATASE SULF-1 HOMOLOG"/>
    <property type="match status" value="1"/>
</dbReference>
<evidence type="ECO:0000256" key="6">
    <source>
        <dbReference type="ARBA" id="ARBA00022723"/>
    </source>
</evidence>
<dbReference type="SMR" id="A0A0M4EPA2"/>
<evidence type="ECO:0000256" key="14">
    <source>
        <dbReference type="SAM" id="MobiDB-lite"/>
    </source>
</evidence>
<dbReference type="InterPro" id="IPR017850">
    <property type="entry name" value="Alkaline_phosphatase_core_sf"/>
</dbReference>
<evidence type="ECO:0000256" key="9">
    <source>
        <dbReference type="ARBA" id="ARBA00022824"/>
    </source>
</evidence>
<dbReference type="GO" id="GO:0008449">
    <property type="term" value="F:N-acetylglucosamine-6-sulfatase activity"/>
    <property type="evidence" value="ECO:0007669"/>
    <property type="project" value="TreeGrafter"/>
</dbReference>
<evidence type="ECO:0000259" key="15">
    <source>
        <dbReference type="Pfam" id="PF00884"/>
    </source>
</evidence>
<name>A0A0M4EPA2_DROBS</name>
<dbReference type="OrthoDB" id="96314at2759"/>
<dbReference type="STRING" id="30019.A0A0M4EPA2"/>
<dbReference type="Pfam" id="PF00884">
    <property type="entry name" value="Sulfatase"/>
    <property type="match status" value="1"/>
</dbReference>
<proteinExistence type="inferred from homology"/>
<keyword evidence="19" id="KW-1185">Reference proteome</keyword>
<dbReference type="GO" id="GO:0046872">
    <property type="term" value="F:metal ion binding"/>
    <property type="evidence" value="ECO:0007669"/>
    <property type="project" value="UniProtKB-KW"/>
</dbReference>
<evidence type="ECO:0000256" key="13">
    <source>
        <dbReference type="SAM" id="Coils"/>
    </source>
</evidence>
<comment type="subcellular location">
    <subcellularLocation>
        <location evidence="3">Cell surface</location>
    </subcellularLocation>
    <subcellularLocation>
        <location evidence="2">Endoplasmic reticulum</location>
    </subcellularLocation>
    <subcellularLocation>
        <location evidence="4">Golgi apparatus</location>
        <location evidence="4">Golgi stack</location>
    </subcellularLocation>
</comment>
<dbReference type="EMBL" id="CP012526">
    <property type="protein sequence ID" value="ALC45897.1"/>
    <property type="molecule type" value="Genomic_DNA"/>
</dbReference>
<feature type="region of interest" description="Disordered" evidence="14">
    <location>
        <begin position="912"/>
        <end position="945"/>
    </location>
</feature>
<dbReference type="Pfam" id="PF16012">
    <property type="entry name" value="DUF4780"/>
    <property type="match status" value="1"/>
</dbReference>
<sequence>MSAEQWQKVESGLLDALLATMEQGTATPTSFDGAGWYQGVKILSCKDDHTLKWVIEAVSKMAAPWDGAKLEVMPTEQTLKLLRWQNPDVPTADWKVLHVPKPTSEGQQMIIQINKAAEDILYPRFAAESNIQQNNHQQRRILTKENRRFSRDSSSGRERRPNIVFILTDDQDVELGSLNFMPRTLKLMRDGGAEFRHAYTTTPMCCPARSSLLTGMYVHNHMVFTNNDNCSSPQWQATHETRSYATYLSNAGYRTGYFGKYLNKYNGSYIPPGWREWGGLIMNSKYYNYSINLNGQKIKHGFDFAKDYYPDLIANDSIAFLRSSKQQNQRKPVLLTMSFPAPHGPEDSAPQYRHLFFNVTTHHTPSYDHAPNPDKQWILRATNRMQPVHKRFTNLLMTKRLQTLQSVDVAVERIFHELKALGELDNTYIVYTSDHGYHLGQFGLIKGKSFPFEFDVRVPFLMRGPGIQAAQVVNEIVLNVDLAPTFLDIGGVPTPSHMDGRSILPLLLNRNRFMCDNWPDSFLIESSGRRETVEQISESRARLLEDRHNMKLANSTLLEDLLIRERMSTSNTEVMLSDSIETTTTPTKHRQYVDGLDSNTEDDDDVDGAESYTDSFMATFEENEPLGTAVEYEASKDKQEQDLEQFNLPLAPYITKMMRLNSECSDPALLTNCLPGQKWKCINEEGRWRKHKCKFHLQLEHQLVTMPRKHSQRNCACFTTDGLIYTKIRAPSSTGELGFQRLNKRTHGQRPYQNTGKRRHGRETYHEEISYEMEKLLDLDHMLELITKHGHRNKRYIRSFHNASLSKPVSHASVARVIQQIQSTLETLERKFMERELSNRSTSIDNFKPSDTRNANKFIRGGTRCYVEEKRDLVNCSDVVYKDEKSWHKLRNQIDMLIRLLKEKISALKDMKKQMRESKVKTVTSSRRGEVHRPEENSARPIAAQDSDSELNIDYFGKMLETPRELLSTTSREHDKETLRSSDIAANIPLREPTQITPSRYSSPAECYCESDVGESYADSKEMVRMARRKLKEERQRKKERKRIKKARLEKECLSEKMNCFSHDNQHWRTAPFWNDSPFCFCMNANNNTYSCLRTINITHNFLYCEFTTGLVTFYNLKIDHFEIQNRASSLLPAERSFMHDALKHLKSCRGRNCNLRLRPPTVGQKGLASALQTITSDYLHRNNNSNKNNKSKRKHIPLSGSVDNIGFVSRQSHLDMMPTVGRRKISKYLRWGNMQHKHLNRRPLKQQRYMMQNTSPAAAVIGLN</sequence>
<evidence type="ECO:0000256" key="1">
    <source>
        <dbReference type="ARBA" id="ARBA00001913"/>
    </source>
</evidence>
<evidence type="ECO:0000256" key="2">
    <source>
        <dbReference type="ARBA" id="ARBA00004240"/>
    </source>
</evidence>
<keyword evidence="9" id="KW-0256">Endoplasmic reticulum</keyword>
<dbReference type="GO" id="GO:0009986">
    <property type="term" value="C:cell surface"/>
    <property type="evidence" value="ECO:0007669"/>
    <property type="project" value="UniProtKB-SubCell"/>
</dbReference>
<keyword evidence="13" id="KW-0175">Coiled coil</keyword>
<dbReference type="InterPro" id="IPR000917">
    <property type="entry name" value="Sulfatase_N"/>
</dbReference>
<dbReference type="AlphaFoldDB" id="A0A0M4EPA2"/>
<reference evidence="18 19" key="1">
    <citation type="submission" date="2015-08" db="EMBL/GenBank/DDBJ databases">
        <title>Ancestral chromatin configuration constrains chromatin evolution on differentiating sex chromosomes in Drosophila.</title>
        <authorList>
            <person name="Zhou Q."/>
            <person name="Bachtrog D."/>
        </authorList>
    </citation>
    <scope>NUCLEOTIDE SEQUENCE [LARGE SCALE GENOMIC DNA]</scope>
    <source>
        <tissue evidence="18">Whole larvae</tissue>
    </source>
</reference>
<dbReference type="InterPro" id="IPR024609">
    <property type="entry name" value="Extracellular_sulfatase_C"/>
</dbReference>
<comment type="cofactor">
    <cofactor evidence="1">
        <name>Ca(2+)</name>
        <dbReference type="ChEBI" id="CHEBI:29108"/>
    </cofactor>
</comment>
<evidence type="ECO:0000256" key="12">
    <source>
        <dbReference type="ARBA" id="ARBA00023180"/>
    </source>
</evidence>
<evidence type="ECO:0000256" key="5">
    <source>
        <dbReference type="ARBA" id="ARBA00008779"/>
    </source>
</evidence>
<dbReference type="FunFam" id="3.40.720.10:FF:000050">
    <property type="entry name" value="Extracellular sulfatase SULF-1"/>
    <property type="match status" value="1"/>
</dbReference>
<evidence type="ECO:0000256" key="11">
    <source>
        <dbReference type="ARBA" id="ARBA00023034"/>
    </source>
</evidence>
<dbReference type="InterPro" id="IPR024607">
    <property type="entry name" value="Sulfatase_CS"/>
</dbReference>
<dbReference type="GO" id="GO:0005783">
    <property type="term" value="C:endoplasmic reticulum"/>
    <property type="evidence" value="ECO:0007669"/>
    <property type="project" value="UniProtKB-SubCell"/>
</dbReference>
<dbReference type="GO" id="GO:0005795">
    <property type="term" value="C:Golgi stack"/>
    <property type="evidence" value="ECO:0007669"/>
    <property type="project" value="UniProtKB-SubCell"/>
</dbReference>
<dbReference type="SUPFAM" id="SSF53649">
    <property type="entry name" value="Alkaline phosphatase-like"/>
    <property type="match status" value="1"/>
</dbReference>
<gene>
    <name evidence="18" type="ORF">Dbus_chr3Rg647</name>
</gene>
<dbReference type="InterPro" id="IPR031961">
    <property type="entry name" value="DUF4780"/>
</dbReference>
<dbReference type="Proteomes" id="UP000494163">
    <property type="component" value="Chromosome 3R"/>
</dbReference>
<evidence type="ECO:0000259" key="16">
    <source>
        <dbReference type="Pfam" id="PF12548"/>
    </source>
</evidence>
<keyword evidence="7" id="KW-0732">Signal</keyword>
<accession>A0A0M4EPA2</accession>
<keyword evidence="11" id="KW-0333">Golgi apparatus</keyword>
<dbReference type="PROSITE" id="PS00523">
    <property type="entry name" value="SULFATASE_1"/>
    <property type="match status" value="1"/>
</dbReference>
<feature type="coiled-coil region" evidence="13">
    <location>
        <begin position="1017"/>
        <end position="1057"/>
    </location>
</feature>
<keyword evidence="10" id="KW-0106">Calcium</keyword>
<dbReference type="OMA" id="VETPPQM"/>
<organism evidence="18 19">
    <name type="scientific">Drosophila busckii</name>
    <name type="common">Fruit fly</name>
    <dbReference type="NCBI Taxonomy" id="30019"/>
    <lineage>
        <taxon>Eukaryota</taxon>
        <taxon>Metazoa</taxon>
        <taxon>Ecdysozoa</taxon>
        <taxon>Arthropoda</taxon>
        <taxon>Hexapoda</taxon>
        <taxon>Insecta</taxon>
        <taxon>Pterygota</taxon>
        <taxon>Neoptera</taxon>
        <taxon>Endopterygota</taxon>
        <taxon>Diptera</taxon>
        <taxon>Brachycera</taxon>
        <taxon>Muscomorpha</taxon>
        <taxon>Ephydroidea</taxon>
        <taxon>Drosophilidae</taxon>
        <taxon>Drosophila</taxon>
    </lineage>
</organism>
<comment type="similarity">
    <text evidence="5">Belongs to the sulfatase family.</text>
</comment>
<evidence type="ECO:0000256" key="3">
    <source>
        <dbReference type="ARBA" id="ARBA00004241"/>
    </source>
</evidence>
<keyword evidence="6" id="KW-0479">Metal-binding</keyword>
<dbReference type="Gene3D" id="3.40.720.10">
    <property type="entry name" value="Alkaline Phosphatase, subunit A"/>
    <property type="match status" value="1"/>
</dbReference>
<evidence type="ECO:0000256" key="7">
    <source>
        <dbReference type="ARBA" id="ARBA00022729"/>
    </source>
</evidence>
<dbReference type="PANTHER" id="PTHR43108">
    <property type="entry name" value="N-ACETYLGLUCOSAMINE-6-SULFATASE FAMILY MEMBER"/>
    <property type="match status" value="1"/>
</dbReference>
<feature type="domain" description="DUF4780" evidence="17">
    <location>
        <begin position="2"/>
        <end position="118"/>
    </location>
</feature>
<evidence type="ECO:0000313" key="18">
    <source>
        <dbReference type="EMBL" id="ALC45897.1"/>
    </source>
</evidence>
<keyword evidence="12" id="KW-0325">Glycoprotein</keyword>
<feature type="compositionally biased region" description="Basic and acidic residues" evidence="14">
    <location>
        <begin position="927"/>
        <end position="938"/>
    </location>
</feature>
<evidence type="ECO:0000259" key="17">
    <source>
        <dbReference type="Pfam" id="PF16012"/>
    </source>
</evidence>
<feature type="domain" description="Extracellular sulfatase C-terminal" evidence="16">
    <location>
        <begin position="768"/>
        <end position="923"/>
    </location>
</feature>
<evidence type="ECO:0000256" key="10">
    <source>
        <dbReference type="ARBA" id="ARBA00022837"/>
    </source>
</evidence>